<dbReference type="AlphaFoldDB" id="A0A1Y2EUB6"/>
<evidence type="ECO:0000313" key="2">
    <source>
        <dbReference type="EMBL" id="ORY75160.1"/>
    </source>
</evidence>
<dbReference type="Proteomes" id="UP000193920">
    <property type="component" value="Unassembled WGS sequence"/>
</dbReference>
<feature type="region of interest" description="Disordered" evidence="1">
    <location>
        <begin position="1"/>
        <end position="67"/>
    </location>
</feature>
<feature type="compositionally biased region" description="Basic and acidic residues" evidence="1">
    <location>
        <begin position="1"/>
        <end position="25"/>
    </location>
</feature>
<gene>
    <name evidence="2" type="ORF">LY90DRAFT_401250</name>
</gene>
<evidence type="ECO:0000256" key="1">
    <source>
        <dbReference type="SAM" id="MobiDB-lite"/>
    </source>
</evidence>
<organism evidence="2 3">
    <name type="scientific">Neocallimastix californiae</name>
    <dbReference type="NCBI Taxonomy" id="1754190"/>
    <lineage>
        <taxon>Eukaryota</taxon>
        <taxon>Fungi</taxon>
        <taxon>Fungi incertae sedis</taxon>
        <taxon>Chytridiomycota</taxon>
        <taxon>Chytridiomycota incertae sedis</taxon>
        <taxon>Neocallimastigomycetes</taxon>
        <taxon>Neocallimastigales</taxon>
        <taxon>Neocallimastigaceae</taxon>
        <taxon>Neocallimastix</taxon>
    </lineage>
</organism>
<keyword evidence="3" id="KW-1185">Reference proteome</keyword>
<evidence type="ECO:0000313" key="3">
    <source>
        <dbReference type="Proteomes" id="UP000193920"/>
    </source>
</evidence>
<proteinExistence type="predicted"/>
<accession>A0A1Y2EUB6</accession>
<reference evidence="2 3" key="1">
    <citation type="submission" date="2016-08" db="EMBL/GenBank/DDBJ databases">
        <title>A Parts List for Fungal Cellulosomes Revealed by Comparative Genomics.</title>
        <authorList>
            <consortium name="DOE Joint Genome Institute"/>
            <person name="Haitjema C.H."/>
            <person name="Gilmore S.P."/>
            <person name="Henske J.K."/>
            <person name="Solomon K.V."/>
            <person name="De Groot R."/>
            <person name="Kuo A."/>
            <person name="Mondo S.J."/>
            <person name="Salamov A.A."/>
            <person name="Labutti K."/>
            <person name="Zhao Z."/>
            <person name="Chiniquy J."/>
            <person name="Barry K."/>
            <person name="Brewer H.M."/>
            <person name="Purvine S.O."/>
            <person name="Wright A.T."/>
            <person name="Boxma B."/>
            <person name="Van Alen T."/>
            <person name="Hackstein J.H."/>
            <person name="Baker S.E."/>
            <person name="Grigoriev I.V."/>
            <person name="O'Malley M.A."/>
        </authorList>
    </citation>
    <scope>NUCLEOTIDE SEQUENCE [LARGE SCALE GENOMIC DNA]</scope>
    <source>
        <strain evidence="2 3">G1</strain>
    </source>
</reference>
<dbReference type="EMBL" id="MCOG01000026">
    <property type="protein sequence ID" value="ORY75160.1"/>
    <property type="molecule type" value="Genomic_DNA"/>
</dbReference>
<comment type="caution">
    <text evidence="2">The sequence shown here is derived from an EMBL/GenBank/DDBJ whole genome shotgun (WGS) entry which is preliminary data.</text>
</comment>
<protein>
    <submittedName>
        <fullName evidence="2">Uncharacterized protein</fullName>
    </submittedName>
</protein>
<feature type="non-terminal residue" evidence="2">
    <location>
        <position position="1"/>
    </location>
</feature>
<sequence>EYKEKQENERSSIDEVRTMFEKDLNNIEIINNKESPEEDRNETNEKKKKKTETQGNNVDHIQEGDKT</sequence>
<name>A0A1Y2EUB6_9FUNG</name>